<evidence type="ECO:0000313" key="4">
    <source>
        <dbReference type="Proteomes" id="UP000239504"/>
    </source>
</evidence>
<keyword evidence="1" id="KW-0732">Signal</keyword>
<dbReference type="InterPro" id="IPR029058">
    <property type="entry name" value="AB_hydrolase_fold"/>
</dbReference>
<keyword evidence="3" id="KW-0378">Hydrolase</keyword>
<dbReference type="SUPFAM" id="SSF53474">
    <property type="entry name" value="alpha/beta-Hydrolases"/>
    <property type="match status" value="1"/>
</dbReference>
<dbReference type="PANTHER" id="PTHR43798">
    <property type="entry name" value="MONOACYLGLYCEROL LIPASE"/>
    <property type="match status" value="1"/>
</dbReference>
<organism evidence="3 4">
    <name type="scientific">Hyphococcus luteus</name>
    <dbReference type="NCBI Taxonomy" id="2058213"/>
    <lineage>
        <taxon>Bacteria</taxon>
        <taxon>Pseudomonadati</taxon>
        <taxon>Pseudomonadota</taxon>
        <taxon>Alphaproteobacteria</taxon>
        <taxon>Parvularculales</taxon>
        <taxon>Parvularculaceae</taxon>
        <taxon>Hyphococcus</taxon>
    </lineage>
</organism>
<dbReference type="Pfam" id="PF00561">
    <property type="entry name" value="Abhydrolase_1"/>
    <property type="match status" value="1"/>
</dbReference>
<dbReference type="EMBL" id="PJCH01000017">
    <property type="protein sequence ID" value="PQA85348.1"/>
    <property type="molecule type" value="Genomic_DNA"/>
</dbReference>
<reference evidence="3 4" key="1">
    <citation type="submission" date="2017-12" db="EMBL/GenBank/DDBJ databases">
        <authorList>
            <person name="Hurst M.R.H."/>
        </authorList>
    </citation>
    <scope>NUCLEOTIDE SEQUENCE [LARGE SCALE GENOMIC DNA]</scope>
    <source>
        <strain evidence="3 4">SY-3-19</strain>
    </source>
</reference>
<comment type="caution">
    <text evidence="3">The sequence shown here is derived from an EMBL/GenBank/DDBJ whole genome shotgun (WGS) entry which is preliminary data.</text>
</comment>
<dbReference type="PRINTS" id="PR00111">
    <property type="entry name" value="ABHYDROLASE"/>
</dbReference>
<gene>
    <name evidence="3" type="ORF">CW354_20545</name>
</gene>
<feature type="domain" description="AB hydrolase-1" evidence="2">
    <location>
        <begin position="55"/>
        <end position="159"/>
    </location>
</feature>
<protein>
    <submittedName>
        <fullName evidence="3">Alpha/beta hydrolase</fullName>
    </submittedName>
</protein>
<dbReference type="InterPro" id="IPR000073">
    <property type="entry name" value="AB_hydrolase_1"/>
</dbReference>
<proteinExistence type="predicted"/>
<name>A0A2S7JYR1_9PROT</name>
<accession>A0A2S7JYR1</accession>
<dbReference type="Proteomes" id="UP000239504">
    <property type="component" value="Unassembled WGS sequence"/>
</dbReference>
<evidence type="ECO:0000256" key="1">
    <source>
        <dbReference type="SAM" id="SignalP"/>
    </source>
</evidence>
<feature type="chain" id="PRO_5015518464" evidence="1">
    <location>
        <begin position="21"/>
        <end position="311"/>
    </location>
</feature>
<dbReference type="AlphaFoldDB" id="A0A2S7JYR1"/>
<dbReference type="GO" id="GO:0016787">
    <property type="term" value="F:hydrolase activity"/>
    <property type="evidence" value="ECO:0007669"/>
    <property type="project" value="UniProtKB-KW"/>
</dbReference>
<dbReference type="InterPro" id="IPR050266">
    <property type="entry name" value="AB_hydrolase_sf"/>
</dbReference>
<feature type="signal peptide" evidence="1">
    <location>
        <begin position="1"/>
        <end position="20"/>
    </location>
</feature>
<evidence type="ECO:0000259" key="2">
    <source>
        <dbReference type="Pfam" id="PF00561"/>
    </source>
</evidence>
<sequence length="311" mass="33069">MTLVAALALLALVLGLSGCATWNAEKRAPALGAFVDIDGERLHVLDMGPRDGAEPPLVLIHGASVNMRDMKLALGDRLAENRRVILIDRPGRGYSSRPEGGYRLGVQARLIKGAVDMLGVEQPVVVGQSLGGAVALRYALDYQDEMSGLVLLAAVSHEWPGRVAWYNKVSQWPVAGVLLRRLVIPVYGQLAAQSGVAGSFAPDAPPENYAEDTGLALLFRASDFKANAADLANLKAEIVAQQDRYSALTLPTAIVTGTGDKTVSPERHSKRLAEDIGGAQLTLLPETGHALHHAETETIIAIIRNLTAPQS</sequence>
<dbReference type="Gene3D" id="3.40.50.1820">
    <property type="entry name" value="alpha/beta hydrolase"/>
    <property type="match status" value="1"/>
</dbReference>
<evidence type="ECO:0000313" key="3">
    <source>
        <dbReference type="EMBL" id="PQA85348.1"/>
    </source>
</evidence>
<keyword evidence="4" id="KW-1185">Reference proteome</keyword>